<evidence type="ECO:0000313" key="2">
    <source>
        <dbReference type="EMBL" id="RAK25820.1"/>
    </source>
</evidence>
<dbReference type="Proteomes" id="UP000249341">
    <property type="component" value="Unassembled WGS sequence"/>
</dbReference>
<feature type="transmembrane region" description="Helical" evidence="1">
    <location>
        <begin position="53"/>
        <end position="73"/>
    </location>
</feature>
<keyword evidence="3" id="KW-1185">Reference proteome</keyword>
<dbReference type="AlphaFoldDB" id="A0A327YWJ6"/>
<keyword evidence="1" id="KW-1133">Transmembrane helix</keyword>
<reference evidence="2 3" key="1">
    <citation type="submission" date="2018-06" db="EMBL/GenBank/DDBJ databases">
        <title>Genomic Encyclopedia of Type Strains, Phase III (KMG-III): the genomes of soil and plant-associated and newly described type strains.</title>
        <authorList>
            <person name="Whitman W."/>
        </authorList>
    </citation>
    <scope>NUCLEOTIDE SEQUENCE [LARGE SCALE GENOMIC DNA]</scope>
    <source>
        <strain evidence="2 3">CGMCC 4.7090</strain>
    </source>
</reference>
<dbReference type="RefSeq" id="WP_111654948.1">
    <property type="nucleotide sequence ID" value="NZ_JACHWI010000001.1"/>
</dbReference>
<feature type="transmembrane region" description="Helical" evidence="1">
    <location>
        <begin position="85"/>
        <end position="104"/>
    </location>
</feature>
<organism evidence="2 3">
    <name type="scientific">Actinoplanes lutulentus</name>
    <dbReference type="NCBI Taxonomy" id="1287878"/>
    <lineage>
        <taxon>Bacteria</taxon>
        <taxon>Bacillati</taxon>
        <taxon>Actinomycetota</taxon>
        <taxon>Actinomycetes</taxon>
        <taxon>Micromonosporales</taxon>
        <taxon>Micromonosporaceae</taxon>
        <taxon>Actinoplanes</taxon>
    </lineage>
</organism>
<gene>
    <name evidence="2" type="ORF">B0I29_13029</name>
</gene>
<dbReference type="OrthoDB" id="4964600at2"/>
<feature type="transmembrane region" description="Helical" evidence="1">
    <location>
        <begin position="161"/>
        <end position="188"/>
    </location>
</feature>
<protein>
    <recommendedName>
        <fullName evidence="4">DUF4386 family protein</fullName>
    </recommendedName>
</protein>
<evidence type="ECO:0008006" key="4">
    <source>
        <dbReference type="Google" id="ProtNLM"/>
    </source>
</evidence>
<dbReference type="EMBL" id="QLMJ01000030">
    <property type="protein sequence ID" value="RAK25820.1"/>
    <property type="molecule type" value="Genomic_DNA"/>
</dbReference>
<evidence type="ECO:0000313" key="3">
    <source>
        <dbReference type="Proteomes" id="UP000249341"/>
    </source>
</evidence>
<keyword evidence="1" id="KW-0812">Transmembrane</keyword>
<feature type="transmembrane region" description="Helical" evidence="1">
    <location>
        <begin position="12"/>
        <end position="33"/>
    </location>
</feature>
<evidence type="ECO:0000256" key="1">
    <source>
        <dbReference type="SAM" id="Phobius"/>
    </source>
</evidence>
<name>A0A327YWJ6_9ACTN</name>
<feature type="transmembrane region" description="Helical" evidence="1">
    <location>
        <begin position="124"/>
        <end position="149"/>
    </location>
</feature>
<comment type="caution">
    <text evidence="2">The sequence shown here is derived from an EMBL/GenBank/DDBJ whole genome shotgun (WGS) entry which is preliminary data.</text>
</comment>
<proteinExistence type="predicted"/>
<keyword evidence="1" id="KW-0472">Membrane</keyword>
<accession>A0A327YWJ6</accession>
<sequence length="218" mass="22435">MQKISTAGVRRAGAYAAAGGALTAISGFLVQTVVVPGSTVDDQQWSYPWSSDAVVLVSVAYAGFHLLVCLGLLGFGRSGIAGGGTVARGGVWIAFAGTVVLLVAELASIPFREQALDASGPSMVGMLFGLGTVGSAIGFLMAGVTTLKAQRWQGWQRFTPLVVGLTLLLITGLVMTAWMAASIGAYGIGLLGLGLAMRTQPDPNGVLAREPQRARAER</sequence>